<evidence type="ECO:0000256" key="2">
    <source>
        <dbReference type="ARBA" id="ARBA00008612"/>
    </source>
</evidence>
<comment type="subunit">
    <text evidence="3">Heterodimer of a catalytic heavy chain and a regulatory light chain.</text>
</comment>
<dbReference type="OrthoDB" id="5596051at2759"/>
<evidence type="ECO:0000313" key="10">
    <source>
        <dbReference type="EMBL" id="KAF9581388.1"/>
    </source>
</evidence>
<evidence type="ECO:0000313" key="11">
    <source>
        <dbReference type="Proteomes" id="UP000780801"/>
    </source>
</evidence>
<dbReference type="GO" id="GO:0030234">
    <property type="term" value="F:enzyme regulator activity"/>
    <property type="evidence" value="ECO:0007669"/>
    <property type="project" value="TreeGrafter"/>
</dbReference>
<comment type="pathway">
    <text evidence="1">Sulfur metabolism; glutathione biosynthesis; glutathione from L-cysteine and L-glutamate: step 1/2.</text>
</comment>
<sequence length="315" mass="33893">MTPVSQLDAPTGNANVASLSNGNLHLGNGTHSPYLDGVQEGNGSSPQTLLSLANSHLSHLTLYTGNIMKTGTTASQLNSSTSKKSNQELVSAIQDTLLFSMNTAQIRDGEITITDETSVGPLEGERASYEITVKMFYLAQRSQSLSGSGAVPAGVSDTGSGSVNATTGTGALSAQQLRVALADLESVLALPGIKIDHFILSLPNQVFDENPLDEIEAKAFEQEFRSMALPVWRELSIWRRQGKIGRLGVAEFSKDQLVILKRIVQDEEEKIGQETVLVEPEVDQVNLTDCCVLPKDLVNYAKQENIELLIHGDAM</sequence>
<dbReference type="InterPro" id="IPR036812">
    <property type="entry name" value="NAD(P)_OxRdtase_dom_sf"/>
</dbReference>
<gene>
    <name evidence="10" type="ORF">BGW38_001613</name>
</gene>
<evidence type="ECO:0000256" key="5">
    <source>
        <dbReference type="ARBA" id="ARBA00030406"/>
    </source>
</evidence>
<dbReference type="EMBL" id="JAABOA010001518">
    <property type="protein sequence ID" value="KAF9581388.1"/>
    <property type="molecule type" value="Genomic_DNA"/>
</dbReference>
<feature type="region of interest" description="Disordered" evidence="9">
    <location>
        <begin position="21"/>
        <end position="46"/>
    </location>
</feature>
<comment type="similarity">
    <text evidence="2">Belongs to the aldo/keto reductase family. Glutamate--cysteine ligase light chain subfamily.</text>
</comment>
<organism evidence="10 11">
    <name type="scientific">Lunasporangiospora selenospora</name>
    <dbReference type="NCBI Taxonomy" id="979761"/>
    <lineage>
        <taxon>Eukaryota</taxon>
        <taxon>Fungi</taxon>
        <taxon>Fungi incertae sedis</taxon>
        <taxon>Mucoromycota</taxon>
        <taxon>Mortierellomycotina</taxon>
        <taxon>Mortierellomycetes</taxon>
        <taxon>Mortierellales</taxon>
        <taxon>Mortierellaceae</taxon>
        <taxon>Lunasporangiospora</taxon>
    </lineage>
</organism>
<evidence type="ECO:0000256" key="8">
    <source>
        <dbReference type="ARBA" id="ARBA00032926"/>
    </source>
</evidence>
<evidence type="ECO:0000256" key="7">
    <source>
        <dbReference type="ARBA" id="ARBA00031732"/>
    </source>
</evidence>
<name>A0A9P6FT61_9FUNG</name>
<dbReference type="Gene3D" id="3.20.20.100">
    <property type="entry name" value="NADP-dependent oxidoreductase domain"/>
    <property type="match status" value="1"/>
</dbReference>
<evidence type="ECO:0000256" key="9">
    <source>
        <dbReference type="SAM" id="MobiDB-lite"/>
    </source>
</evidence>
<dbReference type="GO" id="GO:0035226">
    <property type="term" value="F:glutamate-cysteine ligase catalytic subunit binding"/>
    <property type="evidence" value="ECO:0007669"/>
    <property type="project" value="InterPro"/>
</dbReference>
<dbReference type="PANTHER" id="PTHR13295:SF4">
    <property type="entry name" value="GLUTAMATE--CYSTEINE LIGASE REGULATORY SUBUNIT"/>
    <property type="match status" value="1"/>
</dbReference>
<dbReference type="Proteomes" id="UP000780801">
    <property type="component" value="Unassembled WGS sequence"/>
</dbReference>
<feature type="non-terminal residue" evidence="10">
    <location>
        <position position="1"/>
    </location>
</feature>
<dbReference type="InterPro" id="IPR032963">
    <property type="entry name" value="Gclm"/>
</dbReference>
<dbReference type="AlphaFoldDB" id="A0A9P6FT61"/>
<keyword evidence="11" id="KW-1185">Reference proteome</keyword>
<accession>A0A9P6FT61</accession>
<proteinExistence type="inferred from homology"/>
<dbReference type="GO" id="GO:0006750">
    <property type="term" value="P:glutathione biosynthetic process"/>
    <property type="evidence" value="ECO:0007669"/>
    <property type="project" value="UniProtKB-KW"/>
</dbReference>
<evidence type="ECO:0000256" key="3">
    <source>
        <dbReference type="ARBA" id="ARBA00011532"/>
    </source>
</evidence>
<comment type="caution">
    <text evidence="10">The sequence shown here is derived from an EMBL/GenBank/DDBJ whole genome shotgun (WGS) entry which is preliminary data.</text>
</comment>
<keyword evidence="4" id="KW-0317">Glutathione biosynthesis</keyword>
<evidence type="ECO:0000256" key="6">
    <source>
        <dbReference type="ARBA" id="ARBA00031154"/>
    </source>
</evidence>
<evidence type="ECO:0000256" key="4">
    <source>
        <dbReference type="ARBA" id="ARBA00022684"/>
    </source>
</evidence>
<evidence type="ECO:0000256" key="1">
    <source>
        <dbReference type="ARBA" id="ARBA00005006"/>
    </source>
</evidence>
<reference evidence="10" key="1">
    <citation type="journal article" date="2020" name="Fungal Divers.">
        <title>Resolving the Mortierellaceae phylogeny through synthesis of multi-gene phylogenetics and phylogenomics.</title>
        <authorList>
            <person name="Vandepol N."/>
            <person name="Liber J."/>
            <person name="Desiro A."/>
            <person name="Na H."/>
            <person name="Kennedy M."/>
            <person name="Barry K."/>
            <person name="Grigoriev I.V."/>
            <person name="Miller A.N."/>
            <person name="O'Donnell K."/>
            <person name="Stajich J.E."/>
            <person name="Bonito G."/>
        </authorList>
    </citation>
    <scope>NUCLEOTIDE SEQUENCE</scope>
    <source>
        <strain evidence="10">KOD1015</strain>
    </source>
</reference>
<dbReference type="GO" id="GO:0017109">
    <property type="term" value="C:glutamate-cysteine ligase complex"/>
    <property type="evidence" value="ECO:0007669"/>
    <property type="project" value="TreeGrafter"/>
</dbReference>
<dbReference type="PANTHER" id="PTHR13295">
    <property type="entry name" value="GLUTAMATE CYSTEINE LIGASE REGULATORY SUBUNIT"/>
    <property type="match status" value="1"/>
</dbReference>
<dbReference type="SUPFAM" id="SSF51430">
    <property type="entry name" value="NAD(P)-linked oxidoreductase"/>
    <property type="match status" value="1"/>
</dbReference>
<protein>
    <recommendedName>
        <fullName evidence="7">GCS light chain</fullName>
    </recommendedName>
    <alternativeName>
        <fullName evidence="5">Gamma-ECS regulatory subunit</fullName>
    </alternativeName>
    <alternativeName>
        <fullName evidence="8">Gamma-glutamylcysteine synthetase regulatory subunit</fullName>
    </alternativeName>
    <alternativeName>
        <fullName evidence="6">Glutamate--cysteine ligase modifier subunit</fullName>
    </alternativeName>
</protein>